<dbReference type="InterPro" id="IPR011022">
    <property type="entry name" value="Arrestin_C-like"/>
</dbReference>
<dbReference type="InterPro" id="IPR050357">
    <property type="entry name" value="Arrestin_domain-protein"/>
</dbReference>
<comment type="similarity">
    <text evidence="1">Belongs to the arrestin family.</text>
</comment>
<dbReference type="Proteomes" id="UP000092462">
    <property type="component" value="Unassembled WGS sequence"/>
</dbReference>
<sequence>MSMNCLIIFDKTEFVAGDNVTGHVDITSPHPVNIRYISLTITGSADVHWTESESYEENGERKSRTITYSSHEQYLNSRTILYGQEGGPTIHLPAGSHSYNFLCALPNGLPGTMFSTYGTIEYTAKVKFDIPWAFDDKFKEKFRVVPRLDLSQNPSLKMPSQAEKVKNYCTWKCSTSPATITVTLPQSGFVKNEEIPISVNITNMSHVKMSGIQIKLVKSIVCRSTTPRVKEKSESNKIVYERFDLDDKCNDRIINIEAKLTVPYTPVTCDISSNIKISYYMEVAVYVSGCHNTARLYVPVTIGTFPINFNGDTSTALSQMSFHAPAVPIAPSVVPQANTGMPMMPPPLPTYSPGHVPAPMPGMPNMPVPMPVPTVPTAPTPDQTMNGDLKSNMNFQ</sequence>
<dbReference type="VEuPathDB" id="VectorBase:PPAPM1_000522"/>
<name>A0A1B0D7R9_PHLPP</name>
<evidence type="ECO:0000313" key="4">
    <source>
        <dbReference type="EnsemblMetazoa" id="PPAI003592-PA"/>
    </source>
</evidence>
<dbReference type="InterPro" id="IPR011021">
    <property type="entry name" value="Arrestin-like_N"/>
</dbReference>
<dbReference type="GO" id="GO:0005737">
    <property type="term" value="C:cytoplasm"/>
    <property type="evidence" value="ECO:0007669"/>
    <property type="project" value="TreeGrafter"/>
</dbReference>
<evidence type="ECO:0000256" key="1">
    <source>
        <dbReference type="ARBA" id="ARBA00005298"/>
    </source>
</evidence>
<dbReference type="PANTHER" id="PTHR11188">
    <property type="entry name" value="ARRESTIN DOMAIN CONTAINING PROTEIN"/>
    <property type="match status" value="1"/>
</dbReference>
<dbReference type="Pfam" id="PF00339">
    <property type="entry name" value="Arrestin_N"/>
    <property type="match status" value="1"/>
</dbReference>
<keyword evidence="5" id="KW-1185">Reference proteome</keyword>
<dbReference type="InterPro" id="IPR014756">
    <property type="entry name" value="Ig_E-set"/>
</dbReference>
<evidence type="ECO:0000313" key="5">
    <source>
        <dbReference type="Proteomes" id="UP000092462"/>
    </source>
</evidence>
<reference evidence="4" key="1">
    <citation type="submission" date="2022-08" db="UniProtKB">
        <authorList>
            <consortium name="EnsemblMetazoa"/>
        </authorList>
    </citation>
    <scope>IDENTIFICATION</scope>
    <source>
        <strain evidence="4">Israel</strain>
    </source>
</reference>
<dbReference type="AlphaFoldDB" id="A0A1B0D7R9"/>
<feature type="domain" description="Arrestin C-terminal-like" evidence="3">
    <location>
        <begin position="174"/>
        <end position="307"/>
    </location>
</feature>
<dbReference type="PANTHER" id="PTHR11188:SF167">
    <property type="entry name" value="ARRESTIN C-TERMINAL-LIKE DOMAIN-CONTAINING PROTEIN-RELATED"/>
    <property type="match status" value="1"/>
</dbReference>
<dbReference type="EnsemblMetazoa" id="PPAI003592-RA">
    <property type="protein sequence ID" value="PPAI003592-PA"/>
    <property type="gene ID" value="PPAI003592"/>
</dbReference>
<dbReference type="Pfam" id="PF02752">
    <property type="entry name" value="Arrestin_C"/>
    <property type="match status" value="1"/>
</dbReference>
<proteinExistence type="inferred from homology"/>
<dbReference type="SMART" id="SM01017">
    <property type="entry name" value="Arrestin_C"/>
    <property type="match status" value="1"/>
</dbReference>
<evidence type="ECO:0000259" key="3">
    <source>
        <dbReference type="SMART" id="SM01017"/>
    </source>
</evidence>
<dbReference type="Gene3D" id="2.60.40.640">
    <property type="match status" value="2"/>
</dbReference>
<dbReference type="InterPro" id="IPR014752">
    <property type="entry name" value="Arrestin-like_C"/>
</dbReference>
<organism evidence="4 5">
    <name type="scientific">Phlebotomus papatasi</name>
    <name type="common">Sandfly</name>
    <dbReference type="NCBI Taxonomy" id="29031"/>
    <lineage>
        <taxon>Eukaryota</taxon>
        <taxon>Metazoa</taxon>
        <taxon>Ecdysozoa</taxon>
        <taxon>Arthropoda</taxon>
        <taxon>Hexapoda</taxon>
        <taxon>Insecta</taxon>
        <taxon>Pterygota</taxon>
        <taxon>Neoptera</taxon>
        <taxon>Endopterygota</taxon>
        <taxon>Diptera</taxon>
        <taxon>Nematocera</taxon>
        <taxon>Psychodoidea</taxon>
        <taxon>Psychodidae</taxon>
        <taxon>Phlebotomus</taxon>
        <taxon>Phlebotomus</taxon>
    </lineage>
</organism>
<dbReference type="EMBL" id="AJVK01012496">
    <property type="status" value="NOT_ANNOTATED_CDS"/>
    <property type="molecule type" value="Genomic_DNA"/>
</dbReference>
<dbReference type="GO" id="GO:0015031">
    <property type="term" value="P:protein transport"/>
    <property type="evidence" value="ECO:0007669"/>
    <property type="project" value="TreeGrafter"/>
</dbReference>
<evidence type="ECO:0000256" key="2">
    <source>
        <dbReference type="ARBA" id="ARBA00022606"/>
    </source>
</evidence>
<dbReference type="VEuPathDB" id="VectorBase:PPAI003592"/>
<keyword evidence="2" id="KW-0716">Sensory transduction</keyword>
<protein>
    <recommendedName>
        <fullName evidence="3">Arrestin C-terminal-like domain-containing protein</fullName>
    </recommendedName>
</protein>
<accession>A0A1B0D7R9</accession>
<dbReference type="SUPFAM" id="SSF81296">
    <property type="entry name" value="E set domains"/>
    <property type="match status" value="2"/>
</dbReference>